<sequence>MNSKLDLFDALEARIKDEIPEIKTFRLFNNQFENEKQEKAFAFPALMVEFTDLNYTAKSESLQEADTSLIFHLGFASLKTEDREIFVLAQKVHQSLQAFAGVGLFSSLNRKREQQDSNHDGVIVWKIEYTTLLSDNSANRNRRLVYMSSIDELDVDAEGAPPFLQPTP</sequence>
<organism evidence="1 2">
    <name type="scientific">Flavobacterium phage vB_FspM_lotta8-2</name>
    <dbReference type="NCBI Taxonomy" id="2686243"/>
    <lineage>
        <taxon>Viruses</taxon>
        <taxon>Duplodnaviria</taxon>
        <taxon>Heunggongvirae</taxon>
        <taxon>Uroviricota</taxon>
        <taxon>Caudoviricetes</taxon>
        <taxon>Winoviridae</taxon>
        <taxon>Pippivirus</taxon>
        <taxon>Pippivirus lotta</taxon>
    </lineage>
</organism>
<proteinExistence type="predicted"/>
<gene>
    <name evidence="1" type="ORF">lotta82_gp031</name>
</gene>
<protein>
    <submittedName>
        <fullName evidence="1">Uncharacterized protein</fullName>
    </submittedName>
</protein>
<evidence type="ECO:0000313" key="1">
    <source>
        <dbReference type="EMBL" id="QHB38542.1"/>
    </source>
</evidence>
<dbReference type="Proteomes" id="UP000463918">
    <property type="component" value="Segment"/>
</dbReference>
<reference evidence="1 2" key="1">
    <citation type="journal article" date="2020" name="Viruses">
        <title>Diversity and Host Interactions Among Virulent and Temperate Baltic Sea Flavobacterium Phages.</title>
        <authorList>
            <person name="Nilsson E."/>
            <person name="Bayfield O.W."/>
            <person name="Lundin D."/>
            <person name="Antson A.A."/>
            <person name="Holmfeldt K."/>
        </authorList>
    </citation>
    <scope>NUCLEOTIDE SEQUENCE [LARGE SCALE GENOMIC DNA]</scope>
</reference>
<dbReference type="EMBL" id="MN812204">
    <property type="protein sequence ID" value="QHB38542.1"/>
    <property type="molecule type" value="Genomic_DNA"/>
</dbReference>
<accession>A0A6B9L939</accession>
<evidence type="ECO:0000313" key="2">
    <source>
        <dbReference type="Proteomes" id="UP000463918"/>
    </source>
</evidence>
<name>A0A6B9L939_9CAUD</name>